<feature type="region of interest" description="Disordered" evidence="1">
    <location>
        <begin position="1"/>
        <end position="34"/>
    </location>
</feature>
<feature type="compositionally biased region" description="Polar residues" evidence="1">
    <location>
        <begin position="319"/>
        <end position="329"/>
    </location>
</feature>
<evidence type="ECO:0000313" key="3">
    <source>
        <dbReference type="Proteomes" id="UP001279734"/>
    </source>
</evidence>
<feature type="region of interest" description="Disordered" evidence="1">
    <location>
        <begin position="71"/>
        <end position="110"/>
    </location>
</feature>
<sequence length="348" mass="39155">MNLQRYAHNSANLPFSYNSRNPNSASNPPLFNPPQIPFSINANPNPDFNPYDEQALRDEVIFLHSLWRQGPPSSSASHAKPPQNRYLKTFPARPFKEKNRKSKVGPHSVSDIEWPVNAQPLNISTSGSSWPEFKSDFAPVTRPASADEVASKMAMRAQQKGLDSSCEFFGNDDGEDNDEDGDDPMLDDGYEQCEEFVFFLKMFEEDSELRTYYEKNYENGDFCCFVCAGIRQKLWKKYKNCVALVQHSITILKTKKRRAHRAYGQVICKVLGWDINSLPTLLSAVGDTATRPQENSTVLPTSLKGDDATKDVEDHHQGVSVSGTNQEPTTNDEDSLKEDVAYKDLEGQ</sequence>
<dbReference type="PANTHER" id="PTHR34546:SF3">
    <property type="entry name" value="OS06G0153600 PROTEIN"/>
    <property type="match status" value="1"/>
</dbReference>
<keyword evidence="3" id="KW-1185">Reference proteome</keyword>
<comment type="caution">
    <text evidence="2">The sequence shown here is derived from an EMBL/GenBank/DDBJ whole genome shotgun (WGS) entry which is preliminary data.</text>
</comment>
<name>A0AAD3Y033_NEPGR</name>
<gene>
    <name evidence="2" type="ORF">Nepgr_026095</name>
</gene>
<feature type="compositionally biased region" description="Low complexity" evidence="1">
    <location>
        <begin position="71"/>
        <end position="82"/>
    </location>
</feature>
<dbReference type="AlphaFoldDB" id="A0AAD3Y033"/>
<dbReference type="PANTHER" id="PTHR34546">
    <property type="entry name" value="OS06G0153600 PROTEIN"/>
    <property type="match status" value="1"/>
</dbReference>
<dbReference type="EMBL" id="BSYO01000027">
    <property type="protein sequence ID" value="GMH24252.1"/>
    <property type="molecule type" value="Genomic_DNA"/>
</dbReference>
<feature type="compositionally biased region" description="Basic and acidic residues" evidence="1">
    <location>
        <begin position="304"/>
        <end position="317"/>
    </location>
</feature>
<protein>
    <submittedName>
        <fullName evidence="2">Uncharacterized protein</fullName>
    </submittedName>
</protein>
<evidence type="ECO:0000256" key="1">
    <source>
        <dbReference type="SAM" id="MobiDB-lite"/>
    </source>
</evidence>
<accession>A0AAD3Y033</accession>
<dbReference type="Proteomes" id="UP001279734">
    <property type="component" value="Unassembled WGS sequence"/>
</dbReference>
<organism evidence="2 3">
    <name type="scientific">Nepenthes gracilis</name>
    <name type="common">Slender pitcher plant</name>
    <dbReference type="NCBI Taxonomy" id="150966"/>
    <lineage>
        <taxon>Eukaryota</taxon>
        <taxon>Viridiplantae</taxon>
        <taxon>Streptophyta</taxon>
        <taxon>Embryophyta</taxon>
        <taxon>Tracheophyta</taxon>
        <taxon>Spermatophyta</taxon>
        <taxon>Magnoliopsida</taxon>
        <taxon>eudicotyledons</taxon>
        <taxon>Gunneridae</taxon>
        <taxon>Pentapetalae</taxon>
        <taxon>Caryophyllales</taxon>
        <taxon>Nepenthaceae</taxon>
        <taxon>Nepenthes</taxon>
    </lineage>
</organism>
<feature type="compositionally biased region" description="Polar residues" evidence="1">
    <location>
        <begin position="1"/>
        <end position="15"/>
    </location>
</feature>
<feature type="compositionally biased region" description="Polar residues" evidence="1">
    <location>
        <begin position="290"/>
        <end position="300"/>
    </location>
</feature>
<feature type="compositionally biased region" description="Low complexity" evidence="1">
    <location>
        <begin position="16"/>
        <end position="29"/>
    </location>
</feature>
<reference evidence="2" key="1">
    <citation type="submission" date="2023-05" db="EMBL/GenBank/DDBJ databases">
        <title>Nepenthes gracilis genome sequencing.</title>
        <authorList>
            <person name="Fukushima K."/>
        </authorList>
    </citation>
    <scope>NUCLEOTIDE SEQUENCE</scope>
    <source>
        <strain evidence="2">SING2019-196</strain>
    </source>
</reference>
<feature type="compositionally biased region" description="Basic and acidic residues" evidence="1">
    <location>
        <begin position="337"/>
        <end position="348"/>
    </location>
</feature>
<feature type="region of interest" description="Disordered" evidence="1">
    <location>
        <begin position="289"/>
        <end position="348"/>
    </location>
</feature>
<evidence type="ECO:0000313" key="2">
    <source>
        <dbReference type="EMBL" id="GMH24252.1"/>
    </source>
</evidence>
<proteinExistence type="predicted"/>